<dbReference type="PANTHER" id="PTHR21310:SF55">
    <property type="entry name" value="AMINOGLYCOSIDE PHOSPHOTRANSFERASE DOMAIN-CONTAINING PROTEIN"/>
    <property type="match status" value="1"/>
</dbReference>
<organism evidence="2 3">
    <name type="scientific">Lachnellula suecica</name>
    <dbReference type="NCBI Taxonomy" id="602035"/>
    <lineage>
        <taxon>Eukaryota</taxon>
        <taxon>Fungi</taxon>
        <taxon>Dikarya</taxon>
        <taxon>Ascomycota</taxon>
        <taxon>Pezizomycotina</taxon>
        <taxon>Leotiomycetes</taxon>
        <taxon>Helotiales</taxon>
        <taxon>Lachnaceae</taxon>
        <taxon>Lachnellula</taxon>
    </lineage>
</organism>
<name>A0A8T9BYG0_9HELO</name>
<dbReference type="Proteomes" id="UP000469558">
    <property type="component" value="Unassembled WGS sequence"/>
</dbReference>
<dbReference type="InterPro" id="IPR002575">
    <property type="entry name" value="Aminoglycoside_PTrfase"/>
</dbReference>
<dbReference type="AlphaFoldDB" id="A0A8T9BYG0"/>
<gene>
    <name evidence="2" type="ORF">LSUE1_G010020</name>
</gene>
<reference evidence="2 3" key="1">
    <citation type="submission" date="2018-05" db="EMBL/GenBank/DDBJ databases">
        <title>Genome sequencing and assembly of the regulated plant pathogen Lachnellula willkommii and related sister species for the development of diagnostic species identification markers.</title>
        <authorList>
            <person name="Giroux E."/>
            <person name="Bilodeau G."/>
        </authorList>
    </citation>
    <scope>NUCLEOTIDE SEQUENCE [LARGE SCALE GENOMIC DNA]</scope>
    <source>
        <strain evidence="2 3">CBS 268.59</strain>
    </source>
</reference>
<dbReference type="EMBL" id="QGMK01001522">
    <property type="protein sequence ID" value="TVY67526.1"/>
    <property type="molecule type" value="Genomic_DNA"/>
</dbReference>
<protein>
    <recommendedName>
        <fullName evidence="1">Aminoglycoside phosphotransferase domain-containing protein</fullName>
    </recommendedName>
</protein>
<sequence length="330" mass="38494">MVWHDFFKRRAANRSKDERELELPSSLRLSSYAKPTVHTPKRSRAYKDSYLNRRKTIKLIDPFQNRNVVSEVQKVSEKLCVKFGSRVQLSEAWTLEFLRKHTSIPVPKVYCAFEGIKGRKYILMEHIDGEPIGDKWAEKSEAEKESLIAQLKAIFEELRNIKHPRPGILAGVDMQALFDPRCWKGYLGFGPFAKESDFNHYLHCGMKPTSIFFSEKEVPWVTNEERAEVRKLLEMQESKQHKICFTHGDANSSNILVKNGKIVALIDFEVSGWYPEYWEYTTAMNVNRYDGFWKAVIPKFLAEYPEELEMEALRRKHFGAMGFRGSIPME</sequence>
<dbReference type="Gene3D" id="3.90.1200.10">
    <property type="match status" value="1"/>
</dbReference>
<comment type="caution">
    <text evidence="2">The sequence shown here is derived from an EMBL/GenBank/DDBJ whole genome shotgun (WGS) entry which is preliminary data.</text>
</comment>
<dbReference type="PANTHER" id="PTHR21310">
    <property type="entry name" value="AMINOGLYCOSIDE PHOSPHOTRANSFERASE-RELATED-RELATED"/>
    <property type="match status" value="1"/>
</dbReference>
<dbReference type="Pfam" id="PF01636">
    <property type="entry name" value="APH"/>
    <property type="match status" value="1"/>
</dbReference>
<evidence type="ECO:0000259" key="1">
    <source>
        <dbReference type="Pfam" id="PF01636"/>
    </source>
</evidence>
<dbReference type="InterPro" id="IPR011009">
    <property type="entry name" value="Kinase-like_dom_sf"/>
</dbReference>
<dbReference type="InterPro" id="IPR051678">
    <property type="entry name" value="AGP_Transferase"/>
</dbReference>
<dbReference type="CDD" id="cd05120">
    <property type="entry name" value="APH_ChoK_like"/>
    <property type="match status" value="1"/>
</dbReference>
<proteinExistence type="predicted"/>
<evidence type="ECO:0000313" key="3">
    <source>
        <dbReference type="Proteomes" id="UP000469558"/>
    </source>
</evidence>
<keyword evidence="3" id="KW-1185">Reference proteome</keyword>
<accession>A0A8T9BYG0</accession>
<dbReference type="SUPFAM" id="SSF56112">
    <property type="entry name" value="Protein kinase-like (PK-like)"/>
    <property type="match status" value="1"/>
</dbReference>
<evidence type="ECO:0000313" key="2">
    <source>
        <dbReference type="EMBL" id="TVY67526.1"/>
    </source>
</evidence>
<feature type="domain" description="Aminoglycoside phosphotransferase" evidence="1">
    <location>
        <begin position="92"/>
        <end position="310"/>
    </location>
</feature>
<dbReference type="OrthoDB" id="2906425at2759"/>